<dbReference type="InterPro" id="IPR036318">
    <property type="entry name" value="FAD-bd_PCMH-like_sf"/>
</dbReference>
<dbReference type="InterPro" id="IPR006094">
    <property type="entry name" value="Oxid_FAD_bind_N"/>
</dbReference>
<dbReference type="PANTHER" id="PTHR43762">
    <property type="entry name" value="L-GULONOLACTONE OXIDASE"/>
    <property type="match status" value="1"/>
</dbReference>
<dbReference type="OrthoDB" id="610608at2759"/>
<keyword evidence="4" id="KW-1185">Reference proteome</keyword>
<evidence type="ECO:0000256" key="1">
    <source>
        <dbReference type="ARBA" id="ARBA00001974"/>
    </source>
</evidence>
<reference evidence="3 4" key="1">
    <citation type="journal article" date="2018" name="Nat. Ecol. Evol.">
        <title>Shark genomes provide insights into elasmobranch evolution and the origin of vertebrates.</title>
        <authorList>
            <person name="Hara Y"/>
            <person name="Yamaguchi K"/>
            <person name="Onimaru K"/>
            <person name="Kadota M"/>
            <person name="Koyanagi M"/>
            <person name="Keeley SD"/>
            <person name="Tatsumi K"/>
            <person name="Tanaka K"/>
            <person name="Motone F"/>
            <person name="Kageyama Y"/>
            <person name="Nozu R"/>
            <person name="Adachi N"/>
            <person name="Nishimura O"/>
            <person name="Nakagawa R"/>
            <person name="Tanegashima C"/>
            <person name="Kiyatake I"/>
            <person name="Matsumoto R"/>
            <person name="Murakumo K"/>
            <person name="Nishida K"/>
            <person name="Terakita A"/>
            <person name="Kuratani S"/>
            <person name="Sato K"/>
            <person name="Hyodo S Kuraku.S."/>
        </authorList>
    </citation>
    <scope>NUCLEOTIDE SEQUENCE [LARGE SCALE GENOMIC DNA]</scope>
</reference>
<dbReference type="InterPro" id="IPR016166">
    <property type="entry name" value="FAD-bd_PCMH"/>
</dbReference>
<comment type="caution">
    <text evidence="3">The sequence shown here is derived from an EMBL/GenBank/DDBJ whole genome shotgun (WGS) entry which is preliminary data.</text>
</comment>
<dbReference type="PANTHER" id="PTHR43762:SF8">
    <property type="entry name" value="L-GULONOLACTONE OXIDASE"/>
    <property type="match status" value="1"/>
</dbReference>
<dbReference type="Proteomes" id="UP000288216">
    <property type="component" value="Unassembled WGS sequence"/>
</dbReference>
<evidence type="ECO:0000259" key="2">
    <source>
        <dbReference type="PROSITE" id="PS51387"/>
    </source>
</evidence>
<dbReference type="PROSITE" id="PS51387">
    <property type="entry name" value="FAD_PCMH"/>
    <property type="match status" value="1"/>
</dbReference>
<feature type="domain" description="FAD-binding PCMH-type" evidence="2">
    <location>
        <begin position="1"/>
        <end position="117"/>
    </location>
</feature>
<comment type="cofactor">
    <cofactor evidence="1">
        <name>FAD</name>
        <dbReference type="ChEBI" id="CHEBI:57692"/>
    </cofactor>
</comment>
<dbReference type="EMBL" id="BFAA01019195">
    <property type="protein sequence ID" value="GCB81969.1"/>
    <property type="molecule type" value="Genomic_DNA"/>
</dbReference>
<organism evidence="3 4">
    <name type="scientific">Scyliorhinus torazame</name>
    <name type="common">Cloudy catshark</name>
    <name type="synonym">Catulus torazame</name>
    <dbReference type="NCBI Taxonomy" id="75743"/>
    <lineage>
        <taxon>Eukaryota</taxon>
        <taxon>Metazoa</taxon>
        <taxon>Chordata</taxon>
        <taxon>Craniata</taxon>
        <taxon>Vertebrata</taxon>
        <taxon>Chondrichthyes</taxon>
        <taxon>Elasmobranchii</taxon>
        <taxon>Galeomorphii</taxon>
        <taxon>Galeoidea</taxon>
        <taxon>Carcharhiniformes</taxon>
        <taxon>Scyliorhinidae</taxon>
        <taxon>Scyliorhinus</taxon>
    </lineage>
</organism>
<dbReference type="Pfam" id="PF01565">
    <property type="entry name" value="FAD_binding_4"/>
    <property type="match status" value="1"/>
</dbReference>
<dbReference type="AlphaFoldDB" id="A0A401Q9B4"/>
<gene>
    <name evidence="3" type="ORF">scyTo_0021496</name>
</gene>
<feature type="non-terminal residue" evidence="3">
    <location>
        <position position="131"/>
    </location>
</feature>
<dbReference type="GO" id="GO:0016899">
    <property type="term" value="F:oxidoreductase activity, acting on the CH-OH group of donors, oxygen as acceptor"/>
    <property type="evidence" value="ECO:0007669"/>
    <property type="project" value="InterPro"/>
</dbReference>
<accession>A0A401Q9B4</accession>
<dbReference type="STRING" id="75743.A0A401Q9B4"/>
<evidence type="ECO:0000313" key="4">
    <source>
        <dbReference type="Proteomes" id="UP000288216"/>
    </source>
</evidence>
<dbReference type="SUPFAM" id="SSF56176">
    <property type="entry name" value="FAD-binding/transporter-associated domain-like"/>
    <property type="match status" value="1"/>
</dbReference>
<dbReference type="InterPro" id="IPR016169">
    <property type="entry name" value="FAD-bd_PCMH_sub2"/>
</dbReference>
<sequence>MDVLLLQVDKERKWITAEAGILLSDLNEKLDALGLALSNIGAVSDVALGGVIGTGTHNTGIQHGILATQIVAMTLMTAAGDTLECSNTVNREIFQATRLHLGSLGVVLNVTIQCVPAFRIHLQQLPKTLTE</sequence>
<name>A0A401Q9B4_SCYTO</name>
<evidence type="ECO:0000313" key="3">
    <source>
        <dbReference type="EMBL" id="GCB81969.1"/>
    </source>
</evidence>
<dbReference type="InterPro" id="IPR010031">
    <property type="entry name" value="FAD_lactone_oxidase-like"/>
</dbReference>
<proteinExistence type="predicted"/>
<dbReference type="Gene3D" id="3.30.465.10">
    <property type="match status" value="1"/>
</dbReference>
<dbReference type="GO" id="GO:0071949">
    <property type="term" value="F:FAD binding"/>
    <property type="evidence" value="ECO:0007669"/>
    <property type="project" value="InterPro"/>
</dbReference>
<protein>
    <recommendedName>
        <fullName evidence="2">FAD-binding PCMH-type domain-containing protein</fullName>
    </recommendedName>
</protein>